<organism evidence="1 2">
    <name type="scientific">Rhynchosporium agropyri</name>
    <dbReference type="NCBI Taxonomy" id="914238"/>
    <lineage>
        <taxon>Eukaryota</taxon>
        <taxon>Fungi</taxon>
        <taxon>Dikarya</taxon>
        <taxon>Ascomycota</taxon>
        <taxon>Pezizomycotina</taxon>
        <taxon>Leotiomycetes</taxon>
        <taxon>Helotiales</taxon>
        <taxon>Ploettnerulaceae</taxon>
        <taxon>Rhynchosporium</taxon>
    </lineage>
</organism>
<name>A0A1E1KJB1_9HELO</name>
<keyword evidence="2" id="KW-1185">Reference proteome</keyword>
<evidence type="ECO:0000313" key="1">
    <source>
        <dbReference type="EMBL" id="CZS98115.1"/>
    </source>
</evidence>
<protein>
    <submittedName>
        <fullName evidence="1">Uncharacterized protein</fullName>
    </submittedName>
</protein>
<dbReference type="OrthoDB" id="3491889at2759"/>
<accession>A0A1E1KJB1</accession>
<evidence type="ECO:0000313" key="2">
    <source>
        <dbReference type="Proteomes" id="UP000178912"/>
    </source>
</evidence>
<dbReference type="Gene3D" id="3.80.10.10">
    <property type="entry name" value="Ribonuclease Inhibitor"/>
    <property type="match status" value="1"/>
</dbReference>
<gene>
    <name evidence="1" type="ORF">RAG0_06959</name>
</gene>
<sequence>MPELVSLEITNSKEEVAFSSESKDALGLVVKRGRLRHLVILASRQAGFPVLKAPFTNLHTLSLHHIPRKDPMGRDGLSNVLIASPHMKHLGLSNRDFKSTELYQISQGYSSKRDKSNLHLLKLETLDLGAGYQPSAIKDNISQRYSDYLATLTDLECLASLQLRNCNLDMDERQQVHVPLFYHAVNLRSIEVDTLSQDIDALLKSADEALFHGLGMINESTLTADWS</sequence>
<dbReference type="EMBL" id="FJUX01000035">
    <property type="protein sequence ID" value="CZS98115.1"/>
    <property type="molecule type" value="Genomic_DNA"/>
</dbReference>
<reference evidence="2" key="1">
    <citation type="submission" date="2016-03" db="EMBL/GenBank/DDBJ databases">
        <authorList>
            <person name="Guldener U."/>
        </authorList>
    </citation>
    <scope>NUCLEOTIDE SEQUENCE [LARGE SCALE GENOMIC DNA]</scope>
    <source>
        <strain evidence="2">04CH-RAC-A.6.1</strain>
    </source>
</reference>
<dbReference type="AlphaFoldDB" id="A0A1E1KJB1"/>
<dbReference type="InterPro" id="IPR032675">
    <property type="entry name" value="LRR_dom_sf"/>
</dbReference>
<proteinExistence type="predicted"/>
<dbReference type="Proteomes" id="UP000178912">
    <property type="component" value="Unassembled WGS sequence"/>
</dbReference>
<dbReference type="SUPFAM" id="SSF52047">
    <property type="entry name" value="RNI-like"/>
    <property type="match status" value="1"/>
</dbReference>